<dbReference type="PROSITE" id="PS51704">
    <property type="entry name" value="GP_PDE"/>
    <property type="match status" value="1"/>
</dbReference>
<feature type="domain" description="GP-PDE" evidence="8">
    <location>
        <begin position="33"/>
        <end position="346"/>
    </location>
</feature>
<feature type="signal peptide" evidence="7">
    <location>
        <begin position="1"/>
        <end position="27"/>
    </location>
</feature>
<dbReference type="Proteomes" id="UP000293296">
    <property type="component" value="Chromosome"/>
</dbReference>
<keyword evidence="4" id="KW-0319">Glycerol metabolism</keyword>
<evidence type="ECO:0000256" key="2">
    <source>
        <dbReference type="ARBA" id="ARBA00012247"/>
    </source>
</evidence>
<dbReference type="PANTHER" id="PTHR43620">
    <property type="entry name" value="GLYCEROPHOSPHORYL DIESTER PHOSPHODIESTERASE"/>
    <property type="match status" value="1"/>
</dbReference>
<comment type="similarity">
    <text evidence="1">Belongs to the glycerophosphoryl diester phosphodiesterase family.</text>
</comment>
<keyword evidence="5" id="KW-0378">Hydrolase</keyword>
<feature type="chain" id="PRO_5021022165" description="glycerophosphodiester phosphodiesterase" evidence="7">
    <location>
        <begin position="28"/>
        <end position="353"/>
    </location>
</feature>
<dbReference type="GO" id="GO:0008889">
    <property type="term" value="F:glycerophosphodiester phosphodiesterase activity"/>
    <property type="evidence" value="ECO:0007669"/>
    <property type="project" value="UniProtKB-EC"/>
</dbReference>
<evidence type="ECO:0000256" key="7">
    <source>
        <dbReference type="SAM" id="SignalP"/>
    </source>
</evidence>
<dbReference type="PANTHER" id="PTHR43620:SF7">
    <property type="entry name" value="GLYCEROPHOSPHODIESTER PHOSPHODIESTERASE GDPD5-RELATED"/>
    <property type="match status" value="1"/>
</dbReference>
<dbReference type="Pfam" id="PF03009">
    <property type="entry name" value="GDPD"/>
    <property type="match status" value="1"/>
</dbReference>
<evidence type="ECO:0000313" key="9">
    <source>
        <dbReference type="EMBL" id="QAZ67230.1"/>
    </source>
</evidence>
<keyword evidence="3 7" id="KW-0732">Signal</keyword>
<dbReference type="InterPro" id="IPR030395">
    <property type="entry name" value="GP_PDE_dom"/>
</dbReference>
<dbReference type="RefSeq" id="WP_129351600.1">
    <property type="nucleotide sequence ID" value="NZ_CP026538.1"/>
</dbReference>
<comment type="catalytic activity">
    <reaction evidence="6">
        <text>a sn-glycero-3-phosphodiester + H2O = an alcohol + sn-glycerol 3-phosphate + H(+)</text>
        <dbReference type="Rhea" id="RHEA:12969"/>
        <dbReference type="ChEBI" id="CHEBI:15377"/>
        <dbReference type="ChEBI" id="CHEBI:15378"/>
        <dbReference type="ChEBI" id="CHEBI:30879"/>
        <dbReference type="ChEBI" id="CHEBI:57597"/>
        <dbReference type="ChEBI" id="CHEBI:83408"/>
        <dbReference type="EC" id="3.1.4.46"/>
    </reaction>
</comment>
<evidence type="ECO:0000259" key="8">
    <source>
        <dbReference type="PROSITE" id="PS51704"/>
    </source>
</evidence>
<evidence type="ECO:0000256" key="1">
    <source>
        <dbReference type="ARBA" id="ARBA00007277"/>
    </source>
</evidence>
<evidence type="ECO:0000256" key="4">
    <source>
        <dbReference type="ARBA" id="ARBA00022798"/>
    </source>
</evidence>
<dbReference type="InterPro" id="IPR017946">
    <property type="entry name" value="PLC-like_Pdiesterase_TIM-brl"/>
</dbReference>
<dbReference type="SUPFAM" id="SSF51695">
    <property type="entry name" value="PLC-like phosphodiesterases"/>
    <property type="match status" value="1"/>
</dbReference>
<organism evidence="9 10">
    <name type="scientific">Solidesulfovibrio carbinolicus</name>
    <dbReference type="NCBI Taxonomy" id="296842"/>
    <lineage>
        <taxon>Bacteria</taxon>
        <taxon>Pseudomonadati</taxon>
        <taxon>Thermodesulfobacteriota</taxon>
        <taxon>Desulfovibrionia</taxon>
        <taxon>Desulfovibrionales</taxon>
        <taxon>Desulfovibrionaceae</taxon>
        <taxon>Solidesulfovibrio</taxon>
    </lineage>
</organism>
<accession>A0A4P6HMM6</accession>
<name>A0A4P6HMM6_9BACT</name>
<protein>
    <recommendedName>
        <fullName evidence="2">glycerophosphodiester phosphodiesterase</fullName>
        <ecNumber evidence="2">3.1.4.46</ecNumber>
    </recommendedName>
</protein>
<evidence type="ECO:0000313" key="10">
    <source>
        <dbReference type="Proteomes" id="UP000293296"/>
    </source>
</evidence>
<keyword evidence="10" id="KW-1185">Reference proteome</keyword>
<dbReference type="GO" id="GO:0006071">
    <property type="term" value="P:glycerol metabolic process"/>
    <property type="evidence" value="ECO:0007669"/>
    <property type="project" value="UniProtKB-KW"/>
</dbReference>
<dbReference type="OrthoDB" id="9795622at2"/>
<dbReference type="GO" id="GO:0042597">
    <property type="term" value="C:periplasmic space"/>
    <property type="evidence" value="ECO:0007669"/>
    <property type="project" value="TreeGrafter"/>
</dbReference>
<evidence type="ECO:0000256" key="6">
    <source>
        <dbReference type="ARBA" id="ARBA00047512"/>
    </source>
</evidence>
<dbReference type="GO" id="GO:0006629">
    <property type="term" value="P:lipid metabolic process"/>
    <property type="evidence" value="ECO:0007669"/>
    <property type="project" value="InterPro"/>
</dbReference>
<dbReference type="EMBL" id="CP026538">
    <property type="protein sequence ID" value="QAZ67230.1"/>
    <property type="molecule type" value="Genomic_DNA"/>
</dbReference>
<evidence type="ECO:0000256" key="5">
    <source>
        <dbReference type="ARBA" id="ARBA00022801"/>
    </source>
</evidence>
<proteinExistence type="inferred from homology"/>
<sequence length="353" mass="39126">MRKTTLRLAALALALAAASGLAGEALAQSRPAPLVIGHRGACGHRPEHTLASYELAIDMGADYVEPDLVATKDGVLIARHENDISGTTDVAAKFPDRKTKKTIDGTEIEGYFTEDFTLAELRTLRAKERLDFRDHSRDGQFAIPTFEEVIELVKRKEKETGRTIGIYPETKHPTYFRSIGLPLEGKLVEILAKNGYDKADSPIFIQSFEIGNLKDLRQMTPVKLVFLYDEPDMRPYDFVVSGDKRTFAELLSPANLKEIAAFANGIGPWKRLIIAENPDKTLAAANSVVADAHAAGLTVHPYTFRNEDRYLAKDYGGDPIKEYLQFYELGVDGLFSDFPDTAVAAREIFMKGK</sequence>
<dbReference type="EC" id="3.1.4.46" evidence="2"/>
<gene>
    <name evidence="9" type="ORF">C3Y92_08290</name>
</gene>
<evidence type="ECO:0000256" key="3">
    <source>
        <dbReference type="ARBA" id="ARBA00022729"/>
    </source>
</evidence>
<reference evidence="9 10" key="1">
    <citation type="submission" date="2018-02" db="EMBL/GenBank/DDBJ databases">
        <title>Genome sequence of Desulfovibrio carbinolicus DSM 3852.</title>
        <authorList>
            <person name="Wilbanks E."/>
            <person name="Skennerton C.T."/>
            <person name="Orphan V.J."/>
        </authorList>
    </citation>
    <scope>NUCLEOTIDE SEQUENCE [LARGE SCALE GENOMIC DNA]</scope>
    <source>
        <strain evidence="9 10">DSM 3852</strain>
    </source>
</reference>
<dbReference type="CDD" id="cd08602">
    <property type="entry name" value="GDPD_ScGlpQ1_like"/>
    <property type="match status" value="1"/>
</dbReference>
<dbReference type="AlphaFoldDB" id="A0A4P6HMM6"/>
<dbReference type="Gene3D" id="3.20.20.190">
    <property type="entry name" value="Phosphatidylinositol (PI) phosphodiesterase"/>
    <property type="match status" value="1"/>
</dbReference>
<dbReference type="KEGG" id="dcb:C3Y92_08290"/>